<keyword evidence="2" id="KW-0479">Metal-binding</keyword>
<keyword evidence="3" id="KW-0547">Nucleotide-binding</keyword>
<dbReference type="InterPro" id="IPR058544">
    <property type="entry name" value="ETR1_N"/>
</dbReference>
<dbReference type="AlphaFoldDB" id="W7QHA8"/>
<feature type="transmembrane region" description="Helical" evidence="6">
    <location>
        <begin position="26"/>
        <end position="50"/>
    </location>
</feature>
<feature type="transmembrane region" description="Helical" evidence="6">
    <location>
        <begin position="62"/>
        <end position="81"/>
    </location>
</feature>
<dbReference type="NCBIfam" id="TIGR00229">
    <property type="entry name" value="sensory_box"/>
    <property type="match status" value="1"/>
</dbReference>
<evidence type="ECO:0000256" key="4">
    <source>
        <dbReference type="ARBA" id="ARBA00022840"/>
    </source>
</evidence>
<evidence type="ECO:0000256" key="3">
    <source>
        <dbReference type="ARBA" id="ARBA00022741"/>
    </source>
</evidence>
<evidence type="ECO:0000256" key="1">
    <source>
        <dbReference type="ARBA" id="ARBA00022679"/>
    </source>
</evidence>
<evidence type="ECO:0000256" key="6">
    <source>
        <dbReference type="SAM" id="Phobius"/>
    </source>
</evidence>
<keyword evidence="4" id="KW-0067">ATP-binding</keyword>
<dbReference type="STRING" id="1328313.DS2_05295"/>
<dbReference type="GO" id="GO:0016740">
    <property type="term" value="F:transferase activity"/>
    <property type="evidence" value="ECO:0007669"/>
    <property type="project" value="UniProtKB-KW"/>
</dbReference>
<protein>
    <submittedName>
        <fullName evidence="8">Bacteriophytochrome</fullName>
    </submittedName>
</protein>
<accession>W7QHA8</accession>
<dbReference type="Pfam" id="PF13426">
    <property type="entry name" value="PAS_9"/>
    <property type="match status" value="1"/>
</dbReference>
<dbReference type="CDD" id="cd00130">
    <property type="entry name" value="PAS"/>
    <property type="match status" value="2"/>
</dbReference>
<dbReference type="GO" id="GO:0046872">
    <property type="term" value="F:metal ion binding"/>
    <property type="evidence" value="ECO:0007669"/>
    <property type="project" value="UniProtKB-KW"/>
</dbReference>
<dbReference type="Pfam" id="PF25487">
    <property type="entry name" value="ETR1_N"/>
    <property type="match status" value="1"/>
</dbReference>
<gene>
    <name evidence="8" type="ORF">DS2_05295</name>
</gene>
<evidence type="ECO:0000256" key="5">
    <source>
        <dbReference type="SAM" id="Coils"/>
    </source>
</evidence>
<dbReference type="Gene3D" id="3.30.450.20">
    <property type="entry name" value="PAS domain"/>
    <property type="match status" value="2"/>
</dbReference>
<dbReference type="InterPro" id="IPR035965">
    <property type="entry name" value="PAS-like_dom_sf"/>
</dbReference>
<dbReference type="PROSITE" id="PS50112">
    <property type="entry name" value="PAS"/>
    <property type="match status" value="1"/>
</dbReference>
<organism evidence="8 9">
    <name type="scientific">Catenovulum agarivorans DS-2</name>
    <dbReference type="NCBI Taxonomy" id="1328313"/>
    <lineage>
        <taxon>Bacteria</taxon>
        <taxon>Pseudomonadati</taxon>
        <taxon>Pseudomonadota</taxon>
        <taxon>Gammaproteobacteria</taxon>
        <taxon>Alteromonadales</taxon>
        <taxon>Alteromonadaceae</taxon>
        <taxon>Catenovulum</taxon>
    </lineage>
</organism>
<evidence type="ECO:0000256" key="2">
    <source>
        <dbReference type="ARBA" id="ARBA00022723"/>
    </source>
</evidence>
<dbReference type="SUPFAM" id="SSF55785">
    <property type="entry name" value="PYP-like sensor domain (PAS domain)"/>
    <property type="match status" value="2"/>
</dbReference>
<dbReference type="SMART" id="SM00091">
    <property type="entry name" value="PAS"/>
    <property type="match status" value="2"/>
</dbReference>
<dbReference type="EMBL" id="ARZY01000006">
    <property type="protein sequence ID" value="EWH11246.1"/>
    <property type="molecule type" value="Genomic_DNA"/>
</dbReference>
<dbReference type="GO" id="GO:0051740">
    <property type="term" value="F:ethylene binding"/>
    <property type="evidence" value="ECO:0007669"/>
    <property type="project" value="TreeGrafter"/>
</dbReference>
<dbReference type="eggNOG" id="COG4251">
    <property type="taxonomic scope" value="Bacteria"/>
</dbReference>
<dbReference type="Proteomes" id="UP000019276">
    <property type="component" value="Unassembled WGS sequence"/>
</dbReference>
<feature type="transmembrane region" description="Helical" evidence="6">
    <location>
        <begin position="87"/>
        <end position="113"/>
    </location>
</feature>
<dbReference type="GO" id="GO:0038199">
    <property type="term" value="F:ethylene receptor activity"/>
    <property type="evidence" value="ECO:0007669"/>
    <property type="project" value="TreeGrafter"/>
</dbReference>
<feature type="coiled-coil region" evidence="5">
    <location>
        <begin position="152"/>
        <end position="182"/>
    </location>
</feature>
<keyword evidence="6" id="KW-0472">Membrane</keyword>
<feature type="domain" description="PAS" evidence="7">
    <location>
        <begin position="299"/>
        <end position="363"/>
    </location>
</feature>
<dbReference type="OrthoDB" id="9808408at2"/>
<sequence>MEFFRQLMNGDYMPHGHCLLWKPDLLIMNVASDLLIALSYFAIPAALVVYGRKKPMPYRNTLILFSMFIFACGITHIMAVVNVWNGYYYLHGVIKVMTAIVSFTTAVMIWRLLPEWLNAPSLLELNTLKRRVEADGFQFSDYELLEIREYLEEKINERTQELNNEIARREEAEQNLNRILDSAAYGLLLVDESGKIVRNNEKAVGIFELKDELLGKNVSDFVEGEVKAHHHNWVKTFFESPNVKAMASGRMVRYRTPTRIAKTLNIELQPYTHSGKNYCLATIMDVTVTNDLLTKLNQSELKFKTIADSVDAVLWLATPKLNKILYVNPAYEKLWQTSCESLYENPTSYISRVHPEDRAKLKQRASQKQGWDIRYRLGGPAAQAVR</sequence>
<evidence type="ECO:0000313" key="8">
    <source>
        <dbReference type="EMBL" id="EWH11246.1"/>
    </source>
</evidence>
<proteinExistence type="predicted"/>
<keyword evidence="5" id="KW-0175">Coiled coil</keyword>
<evidence type="ECO:0000313" key="9">
    <source>
        <dbReference type="Proteomes" id="UP000019276"/>
    </source>
</evidence>
<keyword evidence="6" id="KW-1133">Transmembrane helix</keyword>
<dbReference type="PANTHER" id="PTHR24423">
    <property type="entry name" value="TWO-COMPONENT SENSOR HISTIDINE KINASE"/>
    <property type="match status" value="1"/>
</dbReference>
<dbReference type="Pfam" id="PF13188">
    <property type="entry name" value="PAS_8"/>
    <property type="match status" value="1"/>
</dbReference>
<keyword evidence="6" id="KW-0812">Transmembrane</keyword>
<comment type="caution">
    <text evidence="8">The sequence shown here is derived from an EMBL/GenBank/DDBJ whole genome shotgun (WGS) entry which is preliminary data.</text>
</comment>
<dbReference type="GO" id="GO:0005524">
    <property type="term" value="F:ATP binding"/>
    <property type="evidence" value="ECO:0007669"/>
    <property type="project" value="UniProtKB-KW"/>
</dbReference>
<reference evidence="8 9" key="1">
    <citation type="journal article" date="2014" name="Genome Announc.">
        <title>Draft Genome Sequence of the Agar-Degrading Bacterium Catenovulum sp. Strain DS-2, Isolated from Intestines of Haliotis diversicolor.</title>
        <authorList>
            <person name="Shan D."/>
            <person name="Li X."/>
            <person name="Gu Z."/>
            <person name="Wei G."/>
            <person name="Gao Z."/>
            <person name="Shao Z."/>
        </authorList>
    </citation>
    <scope>NUCLEOTIDE SEQUENCE [LARGE SCALE GENOMIC DNA]</scope>
    <source>
        <strain evidence="8 9">DS-2</strain>
    </source>
</reference>
<name>W7QHA8_9ALTE</name>
<keyword evidence="9" id="KW-1185">Reference proteome</keyword>
<dbReference type="InterPro" id="IPR000014">
    <property type="entry name" value="PAS"/>
</dbReference>
<evidence type="ECO:0000259" key="7">
    <source>
        <dbReference type="PROSITE" id="PS50112"/>
    </source>
</evidence>
<keyword evidence="1" id="KW-0808">Transferase</keyword>
<dbReference type="RefSeq" id="WP_051479639.1">
    <property type="nucleotide sequence ID" value="NZ_ARZY01000006.1"/>
</dbReference>